<sequence>MDIVVVGGGMAGARLAHRLGQPHALPGPHALAGAPGGRTDGDRIHVTLVAEEPHRPYNRVLLAEVLAGRLRPEQVALPAPGRLVSARAVRLDRDERLLHCDDGSVLSWDRLVLATGANPVLPPLRGLFRPGDHDLPAGVHAFRTMDDCLALSAAVRPGVRAVVVGGGLLGVSAAQALAARGAQVVVAQQGEHLMDRHLDAQAAALLHTHLTAQGVEVHTSCRVRGVLTADDGPARTVRAVELADGYRLDADLVVLACGVRPRVGLAEAAGIAVAKGVVVDDQLRTSDPAVFAAGDCAQHAGTVYGLAGAARDQADVLAQVLAAEALGTREAPLAGPRYTGTRALTRLTLTPARPPVAGTAPGPALDLAAFGEVSPLPGDDVLHLTDATRGSYRKVVVRGDRLAGGVLLGDLAAVGAVARAWEGDEPLPSAPLIHLLTDDGGF</sequence>
<evidence type="ECO:0000313" key="7">
    <source>
        <dbReference type="Proteomes" id="UP000749040"/>
    </source>
</evidence>
<evidence type="ECO:0000256" key="3">
    <source>
        <dbReference type="ARBA" id="ARBA00022827"/>
    </source>
</evidence>
<dbReference type="PANTHER" id="PTHR43429">
    <property type="entry name" value="PYRIDINE NUCLEOTIDE-DISULFIDE OXIDOREDUCTASE DOMAIN-CONTAINING"/>
    <property type="match status" value="1"/>
</dbReference>
<dbReference type="SUPFAM" id="SSF51905">
    <property type="entry name" value="FAD/NAD(P)-binding domain"/>
    <property type="match status" value="1"/>
</dbReference>
<dbReference type="Pfam" id="PF18267">
    <property type="entry name" value="Rubredoxin_C"/>
    <property type="match status" value="1"/>
</dbReference>
<comment type="caution">
    <text evidence="6">The sequence shown here is derived from an EMBL/GenBank/DDBJ whole genome shotgun (WGS) entry which is preliminary data.</text>
</comment>
<dbReference type="InterPro" id="IPR016156">
    <property type="entry name" value="FAD/NAD-linked_Rdtase_dimer_sf"/>
</dbReference>
<evidence type="ECO:0000259" key="5">
    <source>
        <dbReference type="Pfam" id="PF18267"/>
    </source>
</evidence>
<accession>A0ABS2U282</accession>
<dbReference type="Pfam" id="PF07992">
    <property type="entry name" value="Pyr_redox_2"/>
    <property type="match status" value="1"/>
</dbReference>
<feature type="domain" description="FAD/NAD(P)-binding" evidence="4">
    <location>
        <begin position="1"/>
        <end position="314"/>
    </location>
</feature>
<dbReference type="InterPro" id="IPR041575">
    <property type="entry name" value="Rubredoxin_C"/>
</dbReference>
<dbReference type="Gene3D" id="3.50.50.60">
    <property type="entry name" value="FAD/NAD(P)-binding domain"/>
    <property type="match status" value="2"/>
</dbReference>
<evidence type="ECO:0000259" key="4">
    <source>
        <dbReference type="Pfam" id="PF07992"/>
    </source>
</evidence>
<gene>
    <name evidence="6" type="ORF">ITX44_35110</name>
</gene>
<evidence type="ECO:0000256" key="2">
    <source>
        <dbReference type="ARBA" id="ARBA00022630"/>
    </source>
</evidence>
<keyword evidence="7" id="KW-1185">Reference proteome</keyword>
<keyword evidence="3" id="KW-0274">FAD</keyword>
<reference evidence="6 7" key="1">
    <citation type="submission" date="2021-01" db="EMBL/GenBank/DDBJ databases">
        <title>Streptomyces acididurans sp. nov., isolated from a peat swamp forest soil.</title>
        <authorList>
            <person name="Chantavorakit T."/>
            <person name="Duangmal K."/>
        </authorList>
    </citation>
    <scope>NUCLEOTIDE SEQUENCE [LARGE SCALE GENOMIC DNA]</scope>
    <source>
        <strain evidence="6 7">KK5PA1</strain>
    </source>
</reference>
<feature type="domain" description="NADH-rubredoxin oxidoreductase C-terminal" evidence="5">
    <location>
        <begin position="365"/>
        <end position="413"/>
    </location>
</feature>
<evidence type="ECO:0000313" key="6">
    <source>
        <dbReference type="EMBL" id="MBM9509695.1"/>
    </source>
</evidence>
<dbReference type="Gene3D" id="3.30.390.30">
    <property type="match status" value="1"/>
</dbReference>
<dbReference type="RefSeq" id="WP_205363067.1">
    <property type="nucleotide sequence ID" value="NZ_JADKYB010000027.1"/>
</dbReference>
<dbReference type="InterPro" id="IPR023753">
    <property type="entry name" value="FAD/NAD-binding_dom"/>
</dbReference>
<dbReference type="InterPro" id="IPR050260">
    <property type="entry name" value="FAD-bd_OxRdtase"/>
</dbReference>
<protein>
    <submittedName>
        <fullName evidence="6">NAD(P)/FAD-dependent oxidoreductase</fullName>
    </submittedName>
</protein>
<proteinExistence type="predicted"/>
<organism evidence="6 7">
    <name type="scientific">Actinacidiphila acididurans</name>
    <dbReference type="NCBI Taxonomy" id="2784346"/>
    <lineage>
        <taxon>Bacteria</taxon>
        <taxon>Bacillati</taxon>
        <taxon>Actinomycetota</taxon>
        <taxon>Actinomycetes</taxon>
        <taxon>Kitasatosporales</taxon>
        <taxon>Streptomycetaceae</taxon>
        <taxon>Actinacidiphila</taxon>
    </lineage>
</organism>
<name>A0ABS2U282_9ACTN</name>
<dbReference type="Proteomes" id="UP000749040">
    <property type="component" value="Unassembled WGS sequence"/>
</dbReference>
<dbReference type="PRINTS" id="PR00368">
    <property type="entry name" value="FADPNR"/>
</dbReference>
<keyword evidence="2" id="KW-0285">Flavoprotein</keyword>
<dbReference type="EMBL" id="JADKYB010000027">
    <property type="protein sequence ID" value="MBM9509695.1"/>
    <property type="molecule type" value="Genomic_DNA"/>
</dbReference>
<dbReference type="InterPro" id="IPR036188">
    <property type="entry name" value="FAD/NAD-bd_sf"/>
</dbReference>
<comment type="cofactor">
    <cofactor evidence="1">
        <name>FAD</name>
        <dbReference type="ChEBI" id="CHEBI:57692"/>
    </cofactor>
</comment>
<dbReference type="PANTHER" id="PTHR43429:SF3">
    <property type="entry name" value="NITRITE REDUCTASE [NAD(P)H]"/>
    <property type="match status" value="1"/>
</dbReference>
<evidence type="ECO:0000256" key="1">
    <source>
        <dbReference type="ARBA" id="ARBA00001974"/>
    </source>
</evidence>
<dbReference type="PRINTS" id="PR00411">
    <property type="entry name" value="PNDRDTASEI"/>
</dbReference>